<dbReference type="Proteomes" id="UP001153636">
    <property type="component" value="Chromosome 15"/>
</dbReference>
<accession>A0A9P0G6E7</accession>
<protein>
    <submittedName>
        <fullName evidence="2">Uncharacterized protein</fullName>
    </submittedName>
</protein>
<sequence length="134" mass="15668">MYEMYVEKCTNENKTPVKEKIYYKVFSTKFYLHFKPPVKDSCRTCDELNLKLLSENNEEIKRDLQTQTNLHLSKAKQARDALNKNKDEASDTLYVAIFDLQKALPFPKLAHPLHTTKETCICIILEFNLSNGFM</sequence>
<keyword evidence="1" id="KW-0175">Coiled coil</keyword>
<evidence type="ECO:0000313" key="3">
    <source>
        <dbReference type="Proteomes" id="UP001153636"/>
    </source>
</evidence>
<dbReference type="EMBL" id="OV651827">
    <property type="protein sequence ID" value="CAH1103819.1"/>
    <property type="molecule type" value="Genomic_DNA"/>
</dbReference>
<evidence type="ECO:0000313" key="2">
    <source>
        <dbReference type="EMBL" id="CAH1103819.1"/>
    </source>
</evidence>
<organism evidence="2 3">
    <name type="scientific">Psylliodes chrysocephalus</name>
    <dbReference type="NCBI Taxonomy" id="3402493"/>
    <lineage>
        <taxon>Eukaryota</taxon>
        <taxon>Metazoa</taxon>
        <taxon>Ecdysozoa</taxon>
        <taxon>Arthropoda</taxon>
        <taxon>Hexapoda</taxon>
        <taxon>Insecta</taxon>
        <taxon>Pterygota</taxon>
        <taxon>Neoptera</taxon>
        <taxon>Endopterygota</taxon>
        <taxon>Coleoptera</taxon>
        <taxon>Polyphaga</taxon>
        <taxon>Cucujiformia</taxon>
        <taxon>Chrysomeloidea</taxon>
        <taxon>Chrysomelidae</taxon>
        <taxon>Galerucinae</taxon>
        <taxon>Alticini</taxon>
        <taxon>Psylliodes</taxon>
    </lineage>
</organism>
<evidence type="ECO:0000256" key="1">
    <source>
        <dbReference type="SAM" id="Coils"/>
    </source>
</evidence>
<reference evidence="2" key="1">
    <citation type="submission" date="2022-01" db="EMBL/GenBank/DDBJ databases">
        <authorList>
            <person name="King R."/>
        </authorList>
    </citation>
    <scope>NUCLEOTIDE SEQUENCE</scope>
</reference>
<keyword evidence="3" id="KW-1185">Reference proteome</keyword>
<dbReference type="OrthoDB" id="6753578at2759"/>
<proteinExistence type="predicted"/>
<feature type="coiled-coil region" evidence="1">
    <location>
        <begin position="50"/>
        <end position="92"/>
    </location>
</feature>
<dbReference type="AlphaFoldDB" id="A0A9P0G6E7"/>
<gene>
    <name evidence="2" type="ORF">PSYICH_LOCUS4769</name>
</gene>
<name>A0A9P0G6E7_9CUCU</name>